<accession>A0ABX2ZUI2</accession>
<proteinExistence type="inferred from homology"/>
<dbReference type="Proteomes" id="UP000094580">
    <property type="component" value="Unassembled WGS sequence"/>
</dbReference>
<dbReference type="RefSeq" id="WP_069032498.1">
    <property type="nucleotide sequence ID" value="NZ_MDKC01000002.1"/>
</dbReference>
<evidence type="ECO:0000313" key="4">
    <source>
        <dbReference type="Proteomes" id="UP000094580"/>
    </source>
</evidence>
<evidence type="ECO:0000256" key="1">
    <source>
        <dbReference type="ARBA" id="ARBA00006817"/>
    </source>
</evidence>
<gene>
    <name evidence="3" type="ORF">BED47_03845</name>
</gene>
<evidence type="ECO:0000313" key="3">
    <source>
        <dbReference type="EMBL" id="ODG93428.1"/>
    </source>
</evidence>
<dbReference type="InterPro" id="IPR013538">
    <property type="entry name" value="ASHA1/2-like_C"/>
</dbReference>
<comment type="caution">
    <text evidence="3">The sequence shown here is derived from an EMBL/GenBank/DDBJ whole genome shotgun (WGS) entry which is preliminary data.</text>
</comment>
<sequence>METSNKVTVKATIKVSIEKVWEFWTEPEHIKKWNSPSDDWHTPIAVNDLRVGGEFCSRMEAKDGSFGFDFGGIYDEVKKYEVIAYTLGDGRKVNITFSSKENETEVIETFDPETANPVDFQQQGWQAILDNFKKYAEQTNL</sequence>
<dbReference type="Pfam" id="PF08327">
    <property type="entry name" value="AHSA1"/>
    <property type="match status" value="1"/>
</dbReference>
<feature type="domain" description="Activator of Hsp90 ATPase homologue 1/2-like C-terminal" evidence="2">
    <location>
        <begin position="14"/>
        <end position="137"/>
    </location>
</feature>
<dbReference type="InterPro" id="IPR023393">
    <property type="entry name" value="START-like_dom_sf"/>
</dbReference>
<comment type="similarity">
    <text evidence="1">Belongs to the AHA1 family.</text>
</comment>
<reference evidence="3 4" key="1">
    <citation type="submission" date="2016-07" db="EMBL/GenBank/DDBJ databases">
        <authorList>
            <person name="Townsley L."/>
            <person name="Shank E.A."/>
        </authorList>
    </citation>
    <scope>NUCLEOTIDE SEQUENCE [LARGE SCALE GENOMIC DNA]</scope>
    <source>
        <strain evidence="3 4">CH01</strain>
    </source>
</reference>
<dbReference type="Gene3D" id="3.30.530.20">
    <property type="match status" value="1"/>
</dbReference>
<name>A0ABX2ZUI2_9BACI</name>
<dbReference type="EMBL" id="MDKC01000002">
    <property type="protein sequence ID" value="ODG93428.1"/>
    <property type="molecule type" value="Genomic_DNA"/>
</dbReference>
<dbReference type="CDD" id="cd08897">
    <property type="entry name" value="SRPBCC_CalC_Aha1-like_4"/>
    <property type="match status" value="1"/>
</dbReference>
<keyword evidence="4" id="KW-1185">Reference proteome</keyword>
<protein>
    <submittedName>
        <fullName evidence="3">Polyketide cyclase</fullName>
    </submittedName>
</protein>
<evidence type="ECO:0000259" key="2">
    <source>
        <dbReference type="Pfam" id="PF08327"/>
    </source>
</evidence>
<organism evidence="3 4">
    <name type="scientific">Gottfriedia luciferensis</name>
    <dbReference type="NCBI Taxonomy" id="178774"/>
    <lineage>
        <taxon>Bacteria</taxon>
        <taxon>Bacillati</taxon>
        <taxon>Bacillota</taxon>
        <taxon>Bacilli</taxon>
        <taxon>Bacillales</taxon>
        <taxon>Bacillaceae</taxon>
        <taxon>Gottfriedia</taxon>
    </lineage>
</organism>
<dbReference type="SUPFAM" id="SSF55961">
    <property type="entry name" value="Bet v1-like"/>
    <property type="match status" value="1"/>
</dbReference>